<evidence type="ECO:0000313" key="3">
    <source>
        <dbReference type="Proteomes" id="UP000009138"/>
    </source>
</evidence>
<dbReference type="VEuPathDB" id="FungiDB:RO3G_13027"/>
<evidence type="ECO:0000256" key="1">
    <source>
        <dbReference type="SAM" id="MobiDB-lite"/>
    </source>
</evidence>
<feature type="compositionally biased region" description="Basic residues" evidence="1">
    <location>
        <begin position="54"/>
        <end position="64"/>
    </location>
</feature>
<feature type="compositionally biased region" description="Basic and acidic residues" evidence="1">
    <location>
        <begin position="26"/>
        <end position="44"/>
    </location>
</feature>
<reference evidence="2 3" key="1">
    <citation type="journal article" date="2009" name="PLoS Genet.">
        <title>Genomic analysis of the basal lineage fungus Rhizopus oryzae reveals a whole-genome duplication.</title>
        <authorList>
            <person name="Ma L.-J."/>
            <person name="Ibrahim A.S."/>
            <person name="Skory C."/>
            <person name="Grabherr M.G."/>
            <person name="Burger G."/>
            <person name="Butler M."/>
            <person name="Elias M."/>
            <person name="Idnurm A."/>
            <person name="Lang B.F."/>
            <person name="Sone T."/>
            <person name="Abe A."/>
            <person name="Calvo S.E."/>
            <person name="Corrochano L.M."/>
            <person name="Engels R."/>
            <person name="Fu J."/>
            <person name="Hansberg W."/>
            <person name="Kim J.-M."/>
            <person name="Kodira C.D."/>
            <person name="Koehrsen M.J."/>
            <person name="Liu B."/>
            <person name="Miranda-Saavedra D."/>
            <person name="O'Leary S."/>
            <person name="Ortiz-Castellanos L."/>
            <person name="Poulter R."/>
            <person name="Rodriguez-Romero J."/>
            <person name="Ruiz-Herrera J."/>
            <person name="Shen Y.-Q."/>
            <person name="Zeng Q."/>
            <person name="Galagan J."/>
            <person name="Birren B.W."/>
            <person name="Cuomo C.A."/>
            <person name="Wickes B.L."/>
        </authorList>
    </citation>
    <scope>NUCLEOTIDE SEQUENCE [LARGE SCALE GENOMIC DNA]</scope>
    <source>
        <strain evidence="3">RA 99-880 / ATCC MYA-4621 / FGSC 9543 / NRRL 43880</strain>
    </source>
</reference>
<organism evidence="2 3">
    <name type="scientific">Rhizopus delemar (strain RA 99-880 / ATCC MYA-4621 / FGSC 9543 / NRRL 43880)</name>
    <name type="common">Mucormycosis agent</name>
    <name type="synonym">Rhizopus arrhizus var. delemar</name>
    <dbReference type="NCBI Taxonomy" id="246409"/>
    <lineage>
        <taxon>Eukaryota</taxon>
        <taxon>Fungi</taxon>
        <taxon>Fungi incertae sedis</taxon>
        <taxon>Mucoromycota</taxon>
        <taxon>Mucoromycotina</taxon>
        <taxon>Mucoromycetes</taxon>
        <taxon>Mucorales</taxon>
        <taxon>Mucorineae</taxon>
        <taxon>Rhizopodaceae</taxon>
        <taxon>Rhizopus</taxon>
    </lineage>
</organism>
<dbReference type="EMBL" id="CH476742">
    <property type="protein sequence ID" value="EIE88316.1"/>
    <property type="molecule type" value="Genomic_DNA"/>
</dbReference>
<dbReference type="GeneID" id="93619992"/>
<dbReference type="Proteomes" id="UP000009138">
    <property type="component" value="Unassembled WGS sequence"/>
</dbReference>
<name>I1CIN6_RHIO9</name>
<evidence type="ECO:0000313" key="2">
    <source>
        <dbReference type="EMBL" id="EIE88316.1"/>
    </source>
</evidence>
<keyword evidence="3" id="KW-1185">Reference proteome</keyword>
<dbReference type="InParanoid" id="I1CIN6"/>
<dbReference type="AlphaFoldDB" id="I1CIN6"/>
<feature type="compositionally biased region" description="Polar residues" evidence="1">
    <location>
        <begin position="1"/>
        <end position="15"/>
    </location>
</feature>
<protein>
    <submittedName>
        <fullName evidence="2">Uncharacterized protein</fullName>
    </submittedName>
</protein>
<gene>
    <name evidence="2" type="ORF">RO3G_13027</name>
</gene>
<accession>I1CIN6</accession>
<dbReference type="RefSeq" id="XP_067523712.1">
    <property type="nucleotide sequence ID" value="XM_067667611.1"/>
</dbReference>
<sequence length="64" mass="7095">MVSSGSQVQKRQLNTAGDIFFGDNAKTNEDSSSRNCDNKKRSLDNNDDISTGHLNKKKKPNNKP</sequence>
<feature type="region of interest" description="Disordered" evidence="1">
    <location>
        <begin position="1"/>
        <end position="64"/>
    </location>
</feature>
<proteinExistence type="predicted"/>